<dbReference type="RefSeq" id="XP_014758359.1">
    <property type="nucleotide sequence ID" value="XM_014902873.2"/>
</dbReference>
<dbReference type="PROSITE" id="PS51375">
    <property type="entry name" value="PPR"/>
    <property type="match status" value="6"/>
</dbReference>
<dbReference type="FunFam" id="1.25.40.10:FF:000090">
    <property type="entry name" value="Pentatricopeptide repeat-containing protein, chloroplastic"/>
    <property type="match status" value="1"/>
</dbReference>
<dbReference type="eggNOG" id="KOG4197">
    <property type="taxonomic scope" value="Eukaryota"/>
</dbReference>
<proteinExistence type="inferred from homology"/>
<dbReference type="OMA" id="PNKFMYN"/>
<feature type="repeat" description="PPR" evidence="4">
    <location>
        <begin position="412"/>
        <end position="446"/>
    </location>
</feature>
<dbReference type="InterPro" id="IPR011990">
    <property type="entry name" value="TPR-like_helical_dom_sf"/>
</dbReference>
<dbReference type="Pfam" id="PF20431">
    <property type="entry name" value="E_motif"/>
    <property type="match status" value="1"/>
</dbReference>
<dbReference type="RefSeq" id="XP_014758358.1">
    <property type="nucleotide sequence ID" value="XM_014902872.2"/>
</dbReference>
<evidence type="ECO:0000313" key="7">
    <source>
        <dbReference type="Proteomes" id="UP000008810"/>
    </source>
</evidence>
<dbReference type="Pfam" id="PF01535">
    <property type="entry name" value="PPR"/>
    <property type="match status" value="3"/>
</dbReference>
<name>I1ISN4_BRADI</name>
<feature type="repeat" description="PPR" evidence="4">
    <location>
        <begin position="280"/>
        <end position="310"/>
    </location>
</feature>
<dbReference type="KEGG" id="bdi:100832586"/>
<protein>
    <recommendedName>
        <fullName evidence="8">Pentatricopeptide repeat-containing protein</fullName>
    </recommendedName>
</protein>
<comment type="similarity">
    <text evidence="3">Belongs to the PPR family. PCMP-E subfamily.</text>
</comment>
<dbReference type="Proteomes" id="UP000008810">
    <property type="component" value="Chromosome 4"/>
</dbReference>
<evidence type="ECO:0000256" key="3">
    <source>
        <dbReference type="ARBA" id="ARBA00061659"/>
    </source>
</evidence>
<dbReference type="EMBL" id="CM000883">
    <property type="protein sequence ID" value="KQJ91406.1"/>
    <property type="molecule type" value="Genomic_DNA"/>
</dbReference>
<dbReference type="GeneID" id="100832586"/>
<dbReference type="NCBIfam" id="TIGR00756">
    <property type="entry name" value="PPR"/>
    <property type="match status" value="6"/>
</dbReference>
<dbReference type="FunFam" id="1.25.40.10:FF:001674">
    <property type="entry name" value="Pentatricopeptide repeat-containing protein, chloroplastic"/>
    <property type="match status" value="1"/>
</dbReference>
<organism evidence="5">
    <name type="scientific">Brachypodium distachyon</name>
    <name type="common">Purple false brome</name>
    <name type="synonym">Trachynia distachya</name>
    <dbReference type="NCBI Taxonomy" id="15368"/>
    <lineage>
        <taxon>Eukaryota</taxon>
        <taxon>Viridiplantae</taxon>
        <taxon>Streptophyta</taxon>
        <taxon>Embryophyta</taxon>
        <taxon>Tracheophyta</taxon>
        <taxon>Spermatophyta</taxon>
        <taxon>Magnoliopsida</taxon>
        <taxon>Liliopsida</taxon>
        <taxon>Poales</taxon>
        <taxon>Poaceae</taxon>
        <taxon>BOP clade</taxon>
        <taxon>Pooideae</taxon>
        <taxon>Stipodae</taxon>
        <taxon>Brachypodieae</taxon>
        <taxon>Brachypodium</taxon>
    </lineage>
</organism>
<keyword evidence="1" id="KW-0677">Repeat</keyword>
<reference evidence="5" key="2">
    <citation type="submission" date="2017-06" db="EMBL/GenBank/DDBJ databases">
        <title>WGS assembly of Brachypodium distachyon.</title>
        <authorList>
            <consortium name="The International Brachypodium Initiative"/>
            <person name="Lucas S."/>
            <person name="Harmon-Smith M."/>
            <person name="Lail K."/>
            <person name="Tice H."/>
            <person name="Grimwood J."/>
            <person name="Bruce D."/>
            <person name="Barry K."/>
            <person name="Shu S."/>
            <person name="Lindquist E."/>
            <person name="Wang M."/>
            <person name="Pitluck S."/>
            <person name="Vogel J.P."/>
            <person name="Garvin D.F."/>
            <person name="Mockler T.C."/>
            <person name="Schmutz J."/>
            <person name="Rokhsar D."/>
            <person name="Bevan M.W."/>
        </authorList>
    </citation>
    <scope>NUCLEOTIDE SEQUENCE</scope>
    <source>
        <strain evidence="5">Bd21</strain>
    </source>
</reference>
<gene>
    <name evidence="6" type="primary">LOC100832586</name>
    <name evidence="5" type="ORF">BRADI_4g37500v3</name>
</gene>
<dbReference type="RefSeq" id="XP_010238482.1">
    <property type="nucleotide sequence ID" value="XM_010240180.3"/>
</dbReference>
<dbReference type="RefSeq" id="XP_003576820.1">
    <property type="nucleotide sequence ID" value="XM_003576772.4"/>
</dbReference>
<dbReference type="Gramene" id="KQJ91406">
    <property type="protein sequence ID" value="KQJ91406"/>
    <property type="gene ID" value="BRADI_4g37500v3"/>
</dbReference>
<dbReference type="InterPro" id="IPR046960">
    <property type="entry name" value="PPR_At4g14850-like_plant"/>
</dbReference>
<reference evidence="6" key="3">
    <citation type="submission" date="2018-08" db="UniProtKB">
        <authorList>
            <consortium name="EnsemblPlants"/>
        </authorList>
    </citation>
    <scope>IDENTIFICATION</scope>
    <source>
        <strain evidence="6">cv. Bd21</strain>
    </source>
</reference>
<reference evidence="5 6" key="1">
    <citation type="journal article" date="2010" name="Nature">
        <title>Genome sequencing and analysis of the model grass Brachypodium distachyon.</title>
        <authorList>
            <consortium name="International Brachypodium Initiative"/>
        </authorList>
    </citation>
    <scope>NUCLEOTIDE SEQUENCE [LARGE SCALE GENOMIC DNA]</scope>
    <source>
        <strain evidence="5">Bd21</strain>
        <strain evidence="6">cv. Bd21</strain>
    </source>
</reference>
<dbReference type="AlphaFoldDB" id="I1ISN4"/>
<sequence>MLAPAAVVASRHVLELLRQCRSIQHLDQIHAHLVVHGFSDVSSVASQLIASYCTLSAGDRDGGLCHARRLFDRIPEPDRFMYNTLVRAYSNSDCPQEALRLHRGVLQRGILPNEFTLPFVLKACTTVRAVEHALAAHGVVVKLGFVQQIFVANALLHFHASAGSLRDSRRFFGEMADRNVVSWNTMIGGYAQAGEVSEACALFGEMRHQGLLADVFTLVSLLFACSSEGNLEVGRLVHCHMLVSGSRVDRILGNALLDMYGKCGDLWMAHRCFDMMPIKNVVTWTSMLCAQAKHGSVDAVRDWFEQMPERNIVSWNAMISCYVQCGRLHETLDLYNRMRSLGITPDEFTLAGVLSACGQNGDLASGKMIHCYVRDNFNDPGVTLLNSLLDMYARCGQVDTAIGLFTEMPNKNVISWNVIIGALAMHGRAQETVTFFRTMVSDAFSPDEITFVGLLSACSHGGLLEAGEYYFEAMARVYNVEPEVEHYGCMVDLLGRRGHLAKAVNLIKDMSIKPDVVVWGALLGACRIHGNVEIGKLVIKQLLELEGITGGLFVLICNLFYETNQWEDMKKLRKLMKEQGTKKDMGVSSIEVKNIIHEFGVEDLRHESTNEIYAAVDQLSYHLVSLHVLAVQPEELIGEERNNLFRRLQTVHQKLMV</sequence>
<feature type="repeat" description="PPR" evidence="4">
    <location>
        <begin position="381"/>
        <end position="411"/>
    </location>
</feature>
<evidence type="ECO:0000313" key="5">
    <source>
        <dbReference type="EMBL" id="KQJ91406.1"/>
    </source>
</evidence>
<dbReference type="InterPro" id="IPR002885">
    <property type="entry name" value="PPR_rpt"/>
</dbReference>
<feature type="repeat" description="PPR" evidence="4">
    <location>
        <begin position="179"/>
        <end position="213"/>
    </location>
</feature>
<evidence type="ECO:0000313" key="6">
    <source>
        <dbReference type="EnsemblPlants" id="KQJ91406"/>
    </source>
</evidence>
<evidence type="ECO:0000256" key="2">
    <source>
        <dbReference type="ARBA" id="ARBA00022946"/>
    </source>
</evidence>
<keyword evidence="2" id="KW-0809">Transit peptide</keyword>
<accession>I1ISN4</accession>
<dbReference type="EnsemblPlants" id="KQJ91406">
    <property type="protein sequence ID" value="KQJ91406"/>
    <property type="gene ID" value="BRADI_4g37500v3"/>
</dbReference>
<evidence type="ECO:0008006" key="8">
    <source>
        <dbReference type="Google" id="ProtNLM"/>
    </source>
</evidence>
<dbReference type="HOGENOM" id="CLU_002706_0_1_1"/>
<feature type="repeat" description="PPR" evidence="4">
    <location>
        <begin position="78"/>
        <end position="112"/>
    </location>
</feature>
<dbReference type="InterPro" id="IPR046848">
    <property type="entry name" value="E_motif"/>
</dbReference>
<dbReference type="Gene3D" id="1.25.40.10">
    <property type="entry name" value="Tetratricopeptide repeat domain"/>
    <property type="match status" value="4"/>
</dbReference>
<evidence type="ECO:0000256" key="1">
    <source>
        <dbReference type="ARBA" id="ARBA00022737"/>
    </source>
</evidence>
<dbReference type="GO" id="GO:0003723">
    <property type="term" value="F:RNA binding"/>
    <property type="evidence" value="ECO:0000318"/>
    <property type="project" value="GO_Central"/>
</dbReference>
<dbReference type="PANTHER" id="PTHR47926:SF528">
    <property type="entry name" value="PENTATRICOPEPTIDE REPEAT-CONTAINING PROTEIN"/>
    <property type="match status" value="1"/>
</dbReference>
<dbReference type="FunFam" id="1.25.40.10:FF:000196">
    <property type="entry name" value="Pentatricopeptide repeat-containing protein At4g14850"/>
    <property type="match status" value="1"/>
</dbReference>
<feature type="repeat" description="PPR" evidence="4">
    <location>
        <begin position="311"/>
        <end position="345"/>
    </location>
</feature>
<dbReference type="GO" id="GO:0009451">
    <property type="term" value="P:RNA modification"/>
    <property type="evidence" value="ECO:0000318"/>
    <property type="project" value="GO_Central"/>
</dbReference>
<dbReference type="Pfam" id="PF13041">
    <property type="entry name" value="PPR_2"/>
    <property type="match status" value="3"/>
</dbReference>
<dbReference type="OrthoDB" id="185373at2759"/>
<dbReference type="FunFam" id="1.25.40.10:FF:000348">
    <property type="entry name" value="Pentatricopeptide repeat-containing protein chloroplastic"/>
    <property type="match status" value="1"/>
</dbReference>
<keyword evidence="7" id="KW-1185">Reference proteome</keyword>
<dbReference type="PANTHER" id="PTHR47926">
    <property type="entry name" value="PENTATRICOPEPTIDE REPEAT-CONTAINING PROTEIN"/>
    <property type="match status" value="1"/>
</dbReference>
<evidence type="ECO:0000256" key="4">
    <source>
        <dbReference type="PROSITE-ProRule" id="PRU00708"/>
    </source>
</evidence>